<proteinExistence type="predicted"/>
<accession>A0AC34Q0J0</accession>
<sequence length="183" mass="21504">MFRQLCRCVSLPAISKCAPRPSNLPMRNFWGRPPYLPVPFSREFENRMMQLQNEFDRVFNSSFWRPFVDEHPTNVEFFRIKNPIVEENGVKKFKLEFDVRRFKPEDVKISTNAKDRSLTIEAKYADEQSKYEYQRKITIPEGVNPTDVTCTYKADGVLQLEAPYVEPAKPDPPKDTVLEIKHN</sequence>
<name>A0AC34Q0J0_9BILA</name>
<evidence type="ECO:0000313" key="2">
    <source>
        <dbReference type="WBParaSite" id="JU765_v2.g11803.t1"/>
    </source>
</evidence>
<evidence type="ECO:0000313" key="1">
    <source>
        <dbReference type="Proteomes" id="UP000887576"/>
    </source>
</evidence>
<reference evidence="2" key="1">
    <citation type="submission" date="2022-11" db="UniProtKB">
        <authorList>
            <consortium name="WormBaseParasite"/>
        </authorList>
    </citation>
    <scope>IDENTIFICATION</scope>
</reference>
<dbReference type="Proteomes" id="UP000887576">
    <property type="component" value="Unplaced"/>
</dbReference>
<organism evidence="1 2">
    <name type="scientific">Panagrolaimus sp. JU765</name>
    <dbReference type="NCBI Taxonomy" id="591449"/>
    <lineage>
        <taxon>Eukaryota</taxon>
        <taxon>Metazoa</taxon>
        <taxon>Ecdysozoa</taxon>
        <taxon>Nematoda</taxon>
        <taxon>Chromadorea</taxon>
        <taxon>Rhabditida</taxon>
        <taxon>Tylenchina</taxon>
        <taxon>Panagrolaimomorpha</taxon>
        <taxon>Panagrolaimoidea</taxon>
        <taxon>Panagrolaimidae</taxon>
        <taxon>Panagrolaimus</taxon>
    </lineage>
</organism>
<protein>
    <submittedName>
        <fullName evidence="2">SHSP domain-containing protein</fullName>
    </submittedName>
</protein>
<dbReference type="WBParaSite" id="JU765_v2.g11803.t1">
    <property type="protein sequence ID" value="JU765_v2.g11803.t1"/>
    <property type="gene ID" value="JU765_v2.g11803"/>
</dbReference>